<dbReference type="AlphaFoldDB" id="A0A561VHA6"/>
<organism evidence="1 2">
    <name type="scientific">Micromonospora palomenae</name>
    <dbReference type="NCBI Taxonomy" id="1461247"/>
    <lineage>
        <taxon>Bacteria</taxon>
        <taxon>Bacillati</taxon>
        <taxon>Actinomycetota</taxon>
        <taxon>Actinomycetes</taxon>
        <taxon>Micromonosporales</taxon>
        <taxon>Micromonosporaceae</taxon>
        <taxon>Micromonospora</taxon>
    </lineage>
</organism>
<gene>
    <name evidence="1" type="ORF">FHX75_1586</name>
</gene>
<reference evidence="1 2" key="1">
    <citation type="submission" date="2019-06" db="EMBL/GenBank/DDBJ databases">
        <title>Sequencing the genomes of 1000 actinobacteria strains.</title>
        <authorList>
            <person name="Klenk H.-P."/>
        </authorList>
    </citation>
    <scope>NUCLEOTIDE SEQUENCE [LARGE SCALE GENOMIC DNA]</scope>
    <source>
        <strain evidence="1 2">DSM 102131</strain>
    </source>
</reference>
<dbReference type="RefSeq" id="WP_170285479.1">
    <property type="nucleotide sequence ID" value="NZ_VIXA01000005.1"/>
</dbReference>
<sequence length="321" mass="35631">MPVPLKRQIGPELGGQLFVRLSQSGQRGIAVELGLGDVRGTLEGEDLSWLGHPHVLAQLASDPDWTIRAVRRTGVYADQVLYPDDELLFDAQCGGLSDVKYTGSARTDHPARWQRLLDRLSRALAGNSDWARIVHAWCRELATVEDSVELTCHMYNPCDMPAAVAFGWPSRWLEFVPVGLCVAQSAGKPARILRCVLAWNGLGIDVPSAFECAYRDPMGWIIARNGGVAWETDLEFLRLLGLRYVVLETIEGERLPRLVDWDDGDRLVRREPERVDGANVAWSGVLPLAKWVHDNRRGLDLLATWLHSEAGVAMPAGTPEQ</sequence>
<comment type="caution">
    <text evidence="1">The sequence shown here is derived from an EMBL/GenBank/DDBJ whole genome shotgun (WGS) entry which is preliminary data.</text>
</comment>
<proteinExistence type="predicted"/>
<evidence type="ECO:0000313" key="2">
    <source>
        <dbReference type="Proteomes" id="UP000319927"/>
    </source>
</evidence>
<name>A0A561VHA6_9ACTN</name>
<dbReference type="EMBL" id="VIXA01000005">
    <property type="protein sequence ID" value="TWG10998.1"/>
    <property type="molecule type" value="Genomic_DNA"/>
</dbReference>
<evidence type="ECO:0000313" key="1">
    <source>
        <dbReference type="EMBL" id="TWG10998.1"/>
    </source>
</evidence>
<protein>
    <submittedName>
        <fullName evidence="1">Uncharacterized protein</fullName>
    </submittedName>
</protein>
<dbReference type="Proteomes" id="UP000319927">
    <property type="component" value="Unassembled WGS sequence"/>
</dbReference>
<keyword evidence="2" id="KW-1185">Reference proteome</keyword>
<accession>A0A561VHA6</accession>